<evidence type="ECO:0000313" key="1">
    <source>
        <dbReference type="EMBL" id="EGV63119.1"/>
    </source>
</evidence>
<accession>G3B526</accession>
<name>G3B526_CANTC</name>
<dbReference type="HOGENOM" id="CLU_474058_0_0_1"/>
<dbReference type="GeneID" id="18249825"/>
<protein>
    <submittedName>
        <fullName evidence="1">Uncharacterized protein</fullName>
    </submittedName>
</protein>
<dbReference type="Proteomes" id="UP000000707">
    <property type="component" value="Unassembled WGS sequence"/>
</dbReference>
<proteinExistence type="predicted"/>
<dbReference type="EMBL" id="GL996524">
    <property type="protein sequence ID" value="EGV63119.1"/>
    <property type="molecule type" value="Genomic_DNA"/>
</dbReference>
<evidence type="ECO:0000313" key="2">
    <source>
        <dbReference type="Proteomes" id="UP000000707"/>
    </source>
</evidence>
<dbReference type="KEGG" id="cten:18249825"/>
<dbReference type="AlphaFoldDB" id="G3B526"/>
<sequence length="575" mass="66957">MLLYSINQQLQGWRDINDTVKNQHPIHSVIVVPNNSLLLKYRDWASELISEIDKDCCPIKVDVSESGKEIIVRESLNIQFIESSKRFLNMSTNFSIDPLSPNFKPQIVIINSATFNKIFHNKKDIPGLPTKEAFADVKFVGIDEANFLFGASLASDMNPNIVVVGEKERLELYLHQSLKKLREIQYNTFKSRVEADTRCKFCPIQYCFMFHAQHPFHTSYVQMINGYKNLDKYNDPEAELVEKLTQMTNEEFALFRRELPLESVGELVRQHFYKKDENGNVVKRINLSLVDATRVPPKTRTLGYQSLKQFEDFPEREAFMDEFKVYAKEYNHQGNNVFKAYFKDKLMVDETRRSTINDAHFVHRSILQFRKTFPDSKDPILFVMRPTSHFPSMVRKMKSLLKASKKEPIELSCYHKPRNITSNQTHMADENEPYIDNPEDFKNFFIKNPTTNLLVPSDEFPGLDITGVKNIIICGSANWPTLATVSWNSSMSEAQKKLVSGIEMPHTDLFYYHLSKLQMENDQDDRNILWIQDSFYLKKSSITKRVIKQDSKSFREMLLYNDIISLVNHVPPHID</sequence>
<reference evidence="1 2" key="1">
    <citation type="journal article" date="2011" name="Proc. Natl. Acad. Sci. U.S.A.">
        <title>Comparative genomics of xylose-fermenting fungi for enhanced biofuel production.</title>
        <authorList>
            <person name="Wohlbach D.J."/>
            <person name="Kuo A."/>
            <person name="Sato T.K."/>
            <person name="Potts K.M."/>
            <person name="Salamov A.A."/>
            <person name="LaButti K.M."/>
            <person name="Sun H."/>
            <person name="Clum A."/>
            <person name="Pangilinan J.L."/>
            <person name="Lindquist E.A."/>
            <person name="Lucas S."/>
            <person name="Lapidus A."/>
            <person name="Jin M."/>
            <person name="Gunawan C."/>
            <person name="Balan V."/>
            <person name="Dale B.E."/>
            <person name="Jeffries T.W."/>
            <person name="Zinkel R."/>
            <person name="Barry K.W."/>
            <person name="Grigoriev I.V."/>
            <person name="Gasch A.P."/>
        </authorList>
    </citation>
    <scope>NUCLEOTIDE SEQUENCE [LARGE SCALE GENOMIC DNA]</scope>
    <source>
        <strain evidence="2">ATCC 10573 / BCRC 21748 / CBS 615 / JCM 9827 / NBRC 10315 / NRRL Y-1498 / VKM Y-70</strain>
    </source>
</reference>
<gene>
    <name evidence="1" type="ORF">CANTEDRAFT_134955</name>
</gene>
<keyword evidence="2" id="KW-1185">Reference proteome</keyword>
<organism evidence="2">
    <name type="scientific">Candida tenuis (strain ATCC 10573 / BCRC 21748 / CBS 615 / JCM 9827 / NBRC 10315 / NRRL Y-1498 / VKM Y-70)</name>
    <name type="common">Yeast</name>
    <name type="synonym">Yamadazyma tenuis</name>
    <dbReference type="NCBI Taxonomy" id="590646"/>
    <lineage>
        <taxon>Eukaryota</taxon>
        <taxon>Fungi</taxon>
        <taxon>Dikarya</taxon>
        <taxon>Ascomycota</taxon>
        <taxon>Saccharomycotina</taxon>
        <taxon>Pichiomycetes</taxon>
        <taxon>Debaryomycetaceae</taxon>
        <taxon>Yamadazyma</taxon>
    </lineage>
</organism>
<dbReference type="OrthoDB" id="4017834at2759"/>